<dbReference type="SUPFAM" id="SSF56801">
    <property type="entry name" value="Acetyl-CoA synthetase-like"/>
    <property type="match status" value="1"/>
</dbReference>
<evidence type="ECO:0000256" key="2">
    <source>
        <dbReference type="ARBA" id="ARBA00022737"/>
    </source>
</evidence>
<sequence length="531" mass="58942">MKISQLKPCCIGQRLFELASRLPDQAAIVHDETSLTYMQLNYWSEQFARRLVSMGMKQGERVCVMTYKDVRLMIAIYGCFKAGAVFVPLDPGNPDARIKYILDSAEPCAVVAPEEASERIANLMPELKHIPSEELLSYSNPEPWSAQTHMSQDIELPAVSLDAPAYCMFTSGSTGSPKGVVIRHDSLVAFFEAANEHMSLNEGSKCLNLAPFFFDAVVVDTFYPLYRGATVYLYDGLILPTSVMGIVEEEGITQFTAVAPILTMIADSGTMDDYNLSSVKTIWTGADVLNVKATQQWLSRIPGLKIVNGYGPTEATCACLAYPITELEPDRVEPYPIGKPLAGIDIRIVNEQLQPLPYGEAGELLVSGIQILDEYWGNVEETRKRIVTMSGTQYYRTGDICYLDHGGDVHFIGRADDEIKILGRRMNLNEIRQALFAQSIVSDATIFVVEDTIQGKLLVVAVEVDVPLTEAAGEEILVSMENQLPSYMVPSRLVLTKQLPKLPSDKTDKQKLIRFVQSLKINNRGILIYEE</sequence>
<dbReference type="CDD" id="cd05930">
    <property type="entry name" value="A_NRPS"/>
    <property type="match status" value="1"/>
</dbReference>
<proteinExistence type="inferred from homology"/>
<dbReference type="GO" id="GO:0044550">
    <property type="term" value="P:secondary metabolite biosynthetic process"/>
    <property type="evidence" value="ECO:0007669"/>
    <property type="project" value="TreeGrafter"/>
</dbReference>
<evidence type="ECO:0000313" key="4">
    <source>
        <dbReference type="EMBL" id="TVX92159.1"/>
    </source>
</evidence>
<dbReference type="RefSeq" id="WP_144987351.1">
    <property type="nucleotide sequence ID" value="NZ_VNJK01000001.1"/>
</dbReference>
<accession>A0A559IX03</accession>
<dbReference type="PANTHER" id="PTHR45527">
    <property type="entry name" value="NONRIBOSOMAL PEPTIDE SYNTHETASE"/>
    <property type="match status" value="1"/>
</dbReference>
<keyword evidence="2" id="KW-0677">Repeat</keyword>
<dbReference type="InterPro" id="IPR000873">
    <property type="entry name" value="AMP-dep_synth/lig_dom"/>
</dbReference>
<keyword evidence="5" id="KW-1185">Reference proteome</keyword>
<dbReference type="Proteomes" id="UP000318102">
    <property type="component" value="Unassembled WGS sequence"/>
</dbReference>
<dbReference type="InterPro" id="IPR010071">
    <property type="entry name" value="AA_adenyl_dom"/>
</dbReference>
<feature type="domain" description="AMP-dependent synthetase/ligase" evidence="3">
    <location>
        <begin position="18"/>
        <end position="376"/>
    </location>
</feature>
<evidence type="ECO:0000256" key="1">
    <source>
        <dbReference type="ARBA" id="ARBA00006432"/>
    </source>
</evidence>
<dbReference type="NCBIfam" id="TIGR01733">
    <property type="entry name" value="AA-adenyl-dom"/>
    <property type="match status" value="1"/>
</dbReference>
<evidence type="ECO:0000259" key="3">
    <source>
        <dbReference type="Pfam" id="PF00501"/>
    </source>
</evidence>
<dbReference type="Pfam" id="PF00501">
    <property type="entry name" value="AMP-binding"/>
    <property type="match status" value="1"/>
</dbReference>
<comment type="caution">
    <text evidence="4">The sequence shown here is derived from an EMBL/GenBank/DDBJ whole genome shotgun (WGS) entry which is preliminary data.</text>
</comment>
<dbReference type="Gene3D" id="3.30.300.30">
    <property type="match status" value="1"/>
</dbReference>
<comment type="similarity">
    <text evidence="1">Belongs to the ATP-dependent AMP-binding enzyme family.</text>
</comment>
<dbReference type="EMBL" id="VNJK01000001">
    <property type="protein sequence ID" value="TVX92159.1"/>
    <property type="molecule type" value="Genomic_DNA"/>
</dbReference>
<dbReference type="InterPro" id="IPR045851">
    <property type="entry name" value="AMP-bd_C_sf"/>
</dbReference>
<name>A0A559IX03_9BACL</name>
<dbReference type="GO" id="GO:0043041">
    <property type="term" value="P:amino acid activation for nonribosomal peptide biosynthetic process"/>
    <property type="evidence" value="ECO:0007669"/>
    <property type="project" value="TreeGrafter"/>
</dbReference>
<dbReference type="Gene3D" id="3.40.50.12780">
    <property type="entry name" value="N-terminal domain of ligase-like"/>
    <property type="match status" value="1"/>
</dbReference>
<dbReference type="GO" id="GO:0031177">
    <property type="term" value="F:phosphopantetheine binding"/>
    <property type="evidence" value="ECO:0007669"/>
    <property type="project" value="TreeGrafter"/>
</dbReference>
<reference evidence="4 5" key="1">
    <citation type="submission" date="2019-07" db="EMBL/GenBank/DDBJ databases">
        <authorList>
            <person name="Kim J."/>
        </authorList>
    </citation>
    <scope>NUCLEOTIDE SEQUENCE [LARGE SCALE GENOMIC DNA]</scope>
    <source>
        <strain evidence="4 5">N4</strain>
    </source>
</reference>
<evidence type="ECO:0000313" key="5">
    <source>
        <dbReference type="Proteomes" id="UP000318102"/>
    </source>
</evidence>
<gene>
    <name evidence="4" type="ORF">FPZ44_03265</name>
</gene>
<dbReference type="OrthoDB" id="9765680at2"/>
<dbReference type="PANTHER" id="PTHR45527:SF1">
    <property type="entry name" value="FATTY ACID SYNTHASE"/>
    <property type="match status" value="1"/>
</dbReference>
<protein>
    <submittedName>
        <fullName evidence="4">Amino acid adenylation domain-containing protein</fullName>
    </submittedName>
</protein>
<dbReference type="InterPro" id="IPR042099">
    <property type="entry name" value="ANL_N_sf"/>
</dbReference>
<dbReference type="AlphaFoldDB" id="A0A559IX03"/>
<organism evidence="4 5">
    <name type="scientific">Paenibacillus agilis</name>
    <dbReference type="NCBI Taxonomy" id="3020863"/>
    <lineage>
        <taxon>Bacteria</taxon>
        <taxon>Bacillati</taxon>
        <taxon>Bacillota</taxon>
        <taxon>Bacilli</taxon>
        <taxon>Bacillales</taxon>
        <taxon>Paenibacillaceae</taxon>
        <taxon>Paenibacillus</taxon>
    </lineage>
</organism>
<dbReference type="GO" id="GO:0005737">
    <property type="term" value="C:cytoplasm"/>
    <property type="evidence" value="ECO:0007669"/>
    <property type="project" value="TreeGrafter"/>
</dbReference>